<sequence>MLTPISTINILALGSKVDKKGFEKVEKMVSIGHEISEPLTHKIDFYGCRSRKDGSFQYL</sequence>
<evidence type="ECO:0000313" key="2">
    <source>
        <dbReference type="Proteomes" id="UP000094285"/>
    </source>
</evidence>
<dbReference type="AlphaFoldDB" id="A0A1E4SEX5"/>
<keyword evidence="2" id="KW-1185">Reference proteome</keyword>
<reference evidence="2" key="1">
    <citation type="submission" date="2016-05" db="EMBL/GenBank/DDBJ databases">
        <title>Comparative genomics of biotechnologically important yeasts.</title>
        <authorList>
            <consortium name="DOE Joint Genome Institute"/>
            <person name="Riley R."/>
            <person name="Haridas S."/>
            <person name="Wolfe K.H."/>
            <person name="Lopes M.R."/>
            <person name="Hittinger C.T."/>
            <person name="Goker M."/>
            <person name="Salamov A."/>
            <person name="Wisecaver J."/>
            <person name="Long T.M."/>
            <person name="Aerts A.L."/>
            <person name="Barry K."/>
            <person name="Choi C."/>
            <person name="Clum A."/>
            <person name="Coughlan A.Y."/>
            <person name="Deshpande S."/>
            <person name="Douglass A.P."/>
            <person name="Hanson S.J."/>
            <person name="Klenk H.-P."/>
            <person name="Labutti K."/>
            <person name="Lapidus A."/>
            <person name="Lindquist E."/>
            <person name="Lipzen A."/>
            <person name="Meier-Kolthoff J.P."/>
            <person name="Ohm R.A."/>
            <person name="Otillar R.P."/>
            <person name="Pangilinan J."/>
            <person name="Peng Y."/>
            <person name="Rokas A."/>
            <person name="Rosa C.A."/>
            <person name="Scheuner C."/>
            <person name="Sibirny A.A."/>
            <person name="Slot J.C."/>
            <person name="Stielow J.B."/>
            <person name="Sun H."/>
            <person name="Kurtzman C.P."/>
            <person name="Blackwell M."/>
            <person name="Grigoriev I.V."/>
            <person name="Jeffries T.W."/>
        </authorList>
    </citation>
    <scope>NUCLEOTIDE SEQUENCE [LARGE SCALE GENOMIC DNA]</scope>
    <source>
        <strain evidence="2">NRRL Y-17324</strain>
    </source>
</reference>
<evidence type="ECO:0000313" key="1">
    <source>
        <dbReference type="EMBL" id="ODV78074.1"/>
    </source>
</evidence>
<organism evidence="1 2">
    <name type="scientific">Suhomyces tanzawaensis NRRL Y-17324</name>
    <dbReference type="NCBI Taxonomy" id="984487"/>
    <lineage>
        <taxon>Eukaryota</taxon>
        <taxon>Fungi</taxon>
        <taxon>Dikarya</taxon>
        <taxon>Ascomycota</taxon>
        <taxon>Saccharomycotina</taxon>
        <taxon>Pichiomycetes</taxon>
        <taxon>Debaryomycetaceae</taxon>
        <taxon>Suhomyces</taxon>
    </lineage>
</organism>
<dbReference type="EMBL" id="KV453914">
    <property type="protein sequence ID" value="ODV78074.1"/>
    <property type="molecule type" value="Genomic_DNA"/>
</dbReference>
<accession>A0A1E4SEX5</accession>
<gene>
    <name evidence="1" type="ORF">CANTADRAFT_27020</name>
</gene>
<protein>
    <submittedName>
        <fullName evidence="1">Uncharacterized protein</fullName>
    </submittedName>
</protein>
<proteinExistence type="predicted"/>
<feature type="non-terminal residue" evidence="1">
    <location>
        <position position="59"/>
    </location>
</feature>
<dbReference type="Proteomes" id="UP000094285">
    <property type="component" value="Unassembled WGS sequence"/>
</dbReference>
<dbReference type="GeneID" id="30982102"/>
<name>A0A1E4SEX5_9ASCO</name>
<dbReference type="RefSeq" id="XP_020063196.1">
    <property type="nucleotide sequence ID" value="XM_020207965.1"/>
</dbReference>